<keyword evidence="2" id="KW-1185">Reference proteome</keyword>
<proteinExistence type="predicted"/>
<dbReference type="STRING" id="927083.DB32_003203"/>
<protein>
    <submittedName>
        <fullName evidence="1">Uncharacterized protein</fullName>
    </submittedName>
</protein>
<dbReference type="EMBL" id="CP011125">
    <property type="protein sequence ID" value="AKF06054.1"/>
    <property type="molecule type" value="Genomic_DNA"/>
</dbReference>
<dbReference type="Proteomes" id="UP000034883">
    <property type="component" value="Chromosome"/>
</dbReference>
<evidence type="ECO:0000313" key="1">
    <source>
        <dbReference type="EMBL" id="AKF06054.1"/>
    </source>
</evidence>
<dbReference type="AlphaFoldDB" id="A0A0F6SEZ5"/>
<gene>
    <name evidence="1" type="ORF">DB32_003203</name>
</gene>
<name>A0A0F6SEZ5_9BACT</name>
<accession>A0A0F6SEZ5</accession>
<sequence>MIALASRAELRRTNVEHARVEARRARGYAAAARTCIRAGDFDIAVSLLAAAFRARRAARAHRAIGALR</sequence>
<evidence type="ECO:0000313" key="2">
    <source>
        <dbReference type="Proteomes" id="UP000034883"/>
    </source>
</evidence>
<dbReference type="KEGG" id="samy:DB32_003203"/>
<organism evidence="1 2">
    <name type="scientific">Sandaracinus amylolyticus</name>
    <dbReference type="NCBI Taxonomy" id="927083"/>
    <lineage>
        <taxon>Bacteria</taxon>
        <taxon>Pseudomonadati</taxon>
        <taxon>Myxococcota</taxon>
        <taxon>Polyangia</taxon>
        <taxon>Polyangiales</taxon>
        <taxon>Sandaracinaceae</taxon>
        <taxon>Sandaracinus</taxon>
    </lineage>
</organism>
<reference evidence="1 2" key="1">
    <citation type="submission" date="2015-03" db="EMBL/GenBank/DDBJ databases">
        <title>Genome assembly of Sandaracinus amylolyticus DSM 53668.</title>
        <authorList>
            <person name="Sharma G."/>
            <person name="Subramanian S."/>
        </authorList>
    </citation>
    <scope>NUCLEOTIDE SEQUENCE [LARGE SCALE GENOMIC DNA]</scope>
    <source>
        <strain evidence="1 2">DSM 53668</strain>
    </source>
</reference>